<dbReference type="InterPro" id="IPR036259">
    <property type="entry name" value="MFS_trans_sf"/>
</dbReference>
<feature type="transmembrane region" description="Helical" evidence="6">
    <location>
        <begin position="346"/>
        <end position="363"/>
    </location>
</feature>
<gene>
    <name evidence="8" type="ORF">HEB94_009027</name>
</gene>
<dbReference type="RefSeq" id="WP_192755275.1">
    <property type="nucleotide sequence ID" value="NZ_BAABJL010000005.1"/>
</dbReference>
<accession>A0A927N4Y5</accession>
<evidence type="ECO:0000256" key="5">
    <source>
        <dbReference type="ARBA" id="ARBA00023136"/>
    </source>
</evidence>
<feature type="transmembrane region" description="Helical" evidence="6">
    <location>
        <begin position="12"/>
        <end position="33"/>
    </location>
</feature>
<feature type="transmembrane region" description="Helical" evidence="6">
    <location>
        <begin position="141"/>
        <end position="161"/>
    </location>
</feature>
<sequence length="477" mass="50092">MAIVPPRDNTTTVGSFGNVASDLVVGSLLFALYKMQASDKNWVFRSVARPVSQTAKASSPSHAPTGRVGPVAAIVMLVVVAASYVVNAMDRQVFPVVLPNIRSDLGFSLAQGGLLATIFTLGIGVAGVPSGYLLDRISRKTVMLIGILLYSAFTILTAHAFGFADMFGYRALSGVGEAMQNAALFSAVGAYFFANRALAVGSLNFAYGLGGFIGPLLGSHLATSTGAWQAPFYLFGAIGLVFVVLIAVVVKRKFTEQVDVPVSAAGSRDFDHVPANLFNRNMLLLGVAAVVVGVAMYGYIGLYPTFLREQLGFSTGQAGFAASMFGLGALFGIPAGWIGDRFNQRNVMIGSLLVGCVVGWLLFNGPTSVGLQDLLSFAEGAVASGFLFVNIYSAMQRAARPHMIGRASGLYVASFYVPAAVAGYLFSELVGWVGWGGAALWQLTVLPVVAVVALLFVDPRRFNNATPARSAVPVEPG</sequence>
<dbReference type="GO" id="GO:0022857">
    <property type="term" value="F:transmembrane transporter activity"/>
    <property type="evidence" value="ECO:0007669"/>
    <property type="project" value="InterPro"/>
</dbReference>
<evidence type="ECO:0000259" key="7">
    <source>
        <dbReference type="PROSITE" id="PS50850"/>
    </source>
</evidence>
<comment type="caution">
    <text evidence="8">The sequence shown here is derived from an EMBL/GenBank/DDBJ whole genome shotgun (WGS) entry which is preliminary data.</text>
</comment>
<evidence type="ECO:0000256" key="3">
    <source>
        <dbReference type="ARBA" id="ARBA00022692"/>
    </source>
</evidence>
<dbReference type="AlphaFoldDB" id="A0A927N4Y5"/>
<reference evidence="8" key="1">
    <citation type="submission" date="2020-10" db="EMBL/GenBank/DDBJ databases">
        <title>Sequencing the genomes of 1000 actinobacteria strains.</title>
        <authorList>
            <person name="Klenk H.-P."/>
        </authorList>
    </citation>
    <scope>NUCLEOTIDE SEQUENCE</scope>
    <source>
        <strain evidence="8">DSM 45354</strain>
    </source>
</reference>
<feature type="domain" description="Major facilitator superfamily (MFS) profile" evidence="7">
    <location>
        <begin position="76"/>
        <end position="462"/>
    </location>
</feature>
<comment type="subcellular location">
    <subcellularLocation>
        <location evidence="1">Cell membrane</location>
        <topology evidence="1">Multi-pass membrane protein</topology>
    </subcellularLocation>
</comment>
<dbReference type="Proteomes" id="UP000638648">
    <property type="component" value="Unassembled WGS sequence"/>
</dbReference>
<dbReference type="InterPro" id="IPR011701">
    <property type="entry name" value="MFS"/>
</dbReference>
<protein>
    <submittedName>
        <fullName evidence="8">MFS family permease</fullName>
    </submittedName>
</protein>
<feature type="transmembrane region" description="Helical" evidence="6">
    <location>
        <begin position="205"/>
        <end position="224"/>
    </location>
</feature>
<keyword evidence="3 6" id="KW-0812">Transmembrane</keyword>
<dbReference type="Pfam" id="PF07690">
    <property type="entry name" value="MFS_1"/>
    <property type="match status" value="1"/>
</dbReference>
<evidence type="ECO:0000256" key="6">
    <source>
        <dbReference type="SAM" id="Phobius"/>
    </source>
</evidence>
<feature type="transmembrane region" description="Helical" evidence="6">
    <location>
        <begin position="109"/>
        <end position="134"/>
    </location>
</feature>
<dbReference type="InterPro" id="IPR050189">
    <property type="entry name" value="MFS_Efflux_Transporters"/>
</dbReference>
<dbReference type="PANTHER" id="PTHR43124:SF3">
    <property type="entry name" value="CHLORAMPHENICOL EFFLUX PUMP RV0191"/>
    <property type="match status" value="1"/>
</dbReference>
<evidence type="ECO:0000313" key="9">
    <source>
        <dbReference type="Proteomes" id="UP000638648"/>
    </source>
</evidence>
<dbReference type="PROSITE" id="PS50850">
    <property type="entry name" value="MFS"/>
    <property type="match status" value="1"/>
</dbReference>
<keyword evidence="5 6" id="KW-0472">Membrane</keyword>
<evidence type="ECO:0000256" key="1">
    <source>
        <dbReference type="ARBA" id="ARBA00004651"/>
    </source>
</evidence>
<dbReference type="SUPFAM" id="SSF103473">
    <property type="entry name" value="MFS general substrate transporter"/>
    <property type="match status" value="1"/>
</dbReference>
<evidence type="ECO:0000256" key="2">
    <source>
        <dbReference type="ARBA" id="ARBA00022475"/>
    </source>
</evidence>
<dbReference type="GO" id="GO:0005886">
    <property type="term" value="C:plasma membrane"/>
    <property type="evidence" value="ECO:0007669"/>
    <property type="project" value="UniProtKB-SubCell"/>
</dbReference>
<dbReference type="InterPro" id="IPR020846">
    <property type="entry name" value="MFS_dom"/>
</dbReference>
<dbReference type="Gene3D" id="1.20.1250.20">
    <property type="entry name" value="MFS general substrate transporter like domains"/>
    <property type="match status" value="2"/>
</dbReference>
<dbReference type="EMBL" id="JADBEM010000001">
    <property type="protein sequence ID" value="MBE1612179.1"/>
    <property type="molecule type" value="Genomic_DNA"/>
</dbReference>
<feature type="transmembrane region" description="Helical" evidence="6">
    <location>
        <begin position="407"/>
        <end position="426"/>
    </location>
</feature>
<evidence type="ECO:0000256" key="4">
    <source>
        <dbReference type="ARBA" id="ARBA00022989"/>
    </source>
</evidence>
<feature type="transmembrane region" description="Helical" evidence="6">
    <location>
        <begin position="432"/>
        <end position="457"/>
    </location>
</feature>
<feature type="transmembrane region" description="Helical" evidence="6">
    <location>
        <begin position="282"/>
        <end position="300"/>
    </location>
</feature>
<proteinExistence type="predicted"/>
<feature type="transmembrane region" description="Helical" evidence="6">
    <location>
        <begin position="167"/>
        <end position="193"/>
    </location>
</feature>
<keyword evidence="9" id="KW-1185">Reference proteome</keyword>
<keyword evidence="4 6" id="KW-1133">Transmembrane helix</keyword>
<feature type="transmembrane region" description="Helical" evidence="6">
    <location>
        <begin position="375"/>
        <end position="395"/>
    </location>
</feature>
<feature type="transmembrane region" description="Helical" evidence="6">
    <location>
        <begin position="230"/>
        <end position="250"/>
    </location>
</feature>
<name>A0A927N4Y5_9ACTN</name>
<organism evidence="8 9">
    <name type="scientific">Actinopolymorpha pittospori</name>
    <dbReference type="NCBI Taxonomy" id="648752"/>
    <lineage>
        <taxon>Bacteria</taxon>
        <taxon>Bacillati</taxon>
        <taxon>Actinomycetota</taxon>
        <taxon>Actinomycetes</taxon>
        <taxon>Propionibacteriales</taxon>
        <taxon>Actinopolymorphaceae</taxon>
        <taxon>Actinopolymorpha</taxon>
    </lineage>
</organism>
<dbReference type="PANTHER" id="PTHR43124">
    <property type="entry name" value="PURINE EFFLUX PUMP PBUE"/>
    <property type="match status" value="1"/>
</dbReference>
<feature type="transmembrane region" description="Helical" evidence="6">
    <location>
        <begin position="320"/>
        <end position="339"/>
    </location>
</feature>
<evidence type="ECO:0000313" key="8">
    <source>
        <dbReference type="EMBL" id="MBE1612179.1"/>
    </source>
</evidence>
<feature type="transmembrane region" description="Helical" evidence="6">
    <location>
        <begin position="68"/>
        <end position="89"/>
    </location>
</feature>
<keyword evidence="2" id="KW-1003">Cell membrane</keyword>